<dbReference type="Proteomes" id="UP000799440">
    <property type="component" value="Unassembled WGS sequence"/>
</dbReference>
<protein>
    <submittedName>
        <fullName evidence="2">Uncharacterized protein</fullName>
    </submittedName>
</protein>
<sequence>MKMKMMKLMKLMRLTFSLAPCNPIGQYQMLLPTDAYTGALQPTAAYCCLVNPQLYRIC</sequence>
<keyword evidence="3" id="KW-1185">Reference proteome</keyword>
<keyword evidence="1" id="KW-0732">Signal</keyword>
<gene>
    <name evidence="2" type="ORF">M011DRAFT_466874</name>
</gene>
<feature type="chain" id="PRO_5025591615" evidence="1">
    <location>
        <begin position="18"/>
        <end position="58"/>
    </location>
</feature>
<reference evidence="2" key="1">
    <citation type="journal article" date="2020" name="Stud. Mycol.">
        <title>101 Dothideomycetes genomes: a test case for predicting lifestyles and emergence of pathogens.</title>
        <authorList>
            <person name="Haridas S."/>
            <person name="Albert R."/>
            <person name="Binder M."/>
            <person name="Bloem J."/>
            <person name="Labutti K."/>
            <person name="Salamov A."/>
            <person name="Andreopoulos B."/>
            <person name="Baker S."/>
            <person name="Barry K."/>
            <person name="Bills G."/>
            <person name="Bluhm B."/>
            <person name="Cannon C."/>
            <person name="Castanera R."/>
            <person name="Culley D."/>
            <person name="Daum C."/>
            <person name="Ezra D."/>
            <person name="Gonzalez J."/>
            <person name="Henrissat B."/>
            <person name="Kuo A."/>
            <person name="Liang C."/>
            <person name="Lipzen A."/>
            <person name="Lutzoni F."/>
            <person name="Magnuson J."/>
            <person name="Mondo S."/>
            <person name="Nolan M."/>
            <person name="Ohm R."/>
            <person name="Pangilinan J."/>
            <person name="Park H.-J."/>
            <person name="Ramirez L."/>
            <person name="Alfaro M."/>
            <person name="Sun H."/>
            <person name="Tritt A."/>
            <person name="Yoshinaga Y."/>
            <person name="Zwiers L.-H."/>
            <person name="Turgeon B."/>
            <person name="Goodwin S."/>
            <person name="Spatafora J."/>
            <person name="Crous P."/>
            <person name="Grigoriev I."/>
        </authorList>
    </citation>
    <scope>NUCLEOTIDE SEQUENCE</scope>
    <source>
        <strain evidence="2">CBS 119925</strain>
    </source>
</reference>
<name>A0A6A6VD06_9PLEO</name>
<dbReference type="EMBL" id="MU006569">
    <property type="protein sequence ID" value="KAF2748468.1"/>
    <property type="molecule type" value="Genomic_DNA"/>
</dbReference>
<evidence type="ECO:0000256" key="1">
    <source>
        <dbReference type="SAM" id="SignalP"/>
    </source>
</evidence>
<dbReference type="AlphaFoldDB" id="A0A6A6VD06"/>
<accession>A0A6A6VD06</accession>
<organism evidence="2 3">
    <name type="scientific">Sporormia fimetaria CBS 119925</name>
    <dbReference type="NCBI Taxonomy" id="1340428"/>
    <lineage>
        <taxon>Eukaryota</taxon>
        <taxon>Fungi</taxon>
        <taxon>Dikarya</taxon>
        <taxon>Ascomycota</taxon>
        <taxon>Pezizomycotina</taxon>
        <taxon>Dothideomycetes</taxon>
        <taxon>Pleosporomycetidae</taxon>
        <taxon>Pleosporales</taxon>
        <taxon>Sporormiaceae</taxon>
        <taxon>Sporormia</taxon>
    </lineage>
</organism>
<feature type="signal peptide" evidence="1">
    <location>
        <begin position="1"/>
        <end position="17"/>
    </location>
</feature>
<proteinExistence type="predicted"/>
<evidence type="ECO:0000313" key="2">
    <source>
        <dbReference type="EMBL" id="KAF2748468.1"/>
    </source>
</evidence>
<evidence type="ECO:0000313" key="3">
    <source>
        <dbReference type="Proteomes" id="UP000799440"/>
    </source>
</evidence>